<evidence type="ECO:0000256" key="2">
    <source>
        <dbReference type="ARBA" id="ARBA00023157"/>
    </source>
</evidence>
<dbReference type="Pfam" id="PF13927">
    <property type="entry name" value="Ig_3"/>
    <property type="match status" value="1"/>
</dbReference>
<dbReference type="PANTHER" id="PTHR44337:SF13">
    <property type="entry name" value="IMMUNOGLOBULIN SUPERFAMILY MEMBER 23"/>
    <property type="match status" value="1"/>
</dbReference>
<organism evidence="7 8">
    <name type="scientific">Cricetulus griseus</name>
    <name type="common">Chinese hamster</name>
    <name type="synonym">Cricetulus barabensis griseus</name>
    <dbReference type="NCBI Taxonomy" id="10029"/>
    <lineage>
        <taxon>Eukaryota</taxon>
        <taxon>Metazoa</taxon>
        <taxon>Chordata</taxon>
        <taxon>Craniata</taxon>
        <taxon>Vertebrata</taxon>
        <taxon>Euteleostomi</taxon>
        <taxon>Mammalia</taxon>
        <taxon>Eutheria</taxon>
        <taxon>Euarchontoglires</taxon>
        <taxon>Glires</taxon>
        <taxon>Rodentia</taxon>
        <taxon>Myomorpha</taxon>
        <taxon>Muroidea</taxon>
        <taxon>Cricetidae</taxon>
        <taxon>Cricetinae</taxon>
        <taxon>Cricetulus</taxon>
    </lineage>
</organism>
<sequence>MESSRLPPKRSLSTISTNNSGSYTCLIYNSVTGLSRTTVKNMIVLEPLFLPVITFNYTTLREKDTVVLHCFTKDIGISIRWILNGQYLGYTHRMEVSKNNRTIIIKSVRVEDSGEYECEVSNPASSKRSDSIQVDIKQPVTQPFIQINSSLVKEEDSVFLSCVSKDTEVSIHWLFHGKDIRHKERMWLSQNNRTLSIDSLRKEDSGEYECEVSNPVSSKRSDPFQLYIMRKGTQENGPAFSSREIIDQNGSLLFQKVTMNDAETYMIYKARNLIEYTIASVEFHVYQPVTPPFIQVTNTTIKEKDPVFLTCVSEDTGISIHWLFNGKRLELTDS</sequence>
<dbReference type="InterPro" id="IPR036179">
    <property type="entry name" value="Ig-like_dom_sf"/>
</dbReference>
<dbReference type="PROSITE" id="PS50835">
    <property type="entry name" value="IG_LIKE"/>
    <property type="match status" value="3"/>
</dbReference>
<dbReference type="SMART" id="SM00409">
    <property type="entry name" value="IG"/>
    <property type="match status" value="2"/>
</dbReference>
<gene>
    <name evidence="7" type="ORF">I79_016286</name>
</gene>
<name>G3HYZ3_CRIGR</name>
<dbReference type="EMBL" id="JH000950">
    <property type="protein sequence ID" value="EGV99397.1"/>
    <property type="molecule type" value="Genomic_DNA"/>
</dbReference>
<comment type="similarity">
    <text evidence="5">Belongs to the immunoglobulin superfamily. CEA family.</text>
</comment>
<dbReference type="PANTHER" id="PTHR44337">
    <property type="entry name" value="CARCINOEMBRYONIC ANTIGEN-RELATED CELL ADHESION MOLECULE 8"/>
    <property type="match status" value="1"/>
</dbReference>
<evidence type="ECO:0000256" key="4">
    <source>
        <dbReference type="ARBA" id="ARBA00023319"/>
    </source>
</evidence>
<evidence type="ECO:0000256" key="1">
    <source>
        <dbReference type="ARBA" id="ARBA00022729"/>
    </source>
</evidence>
<dbReference type="GlyGen" id="G3HYZ3">
    <property type="glycosylation" value="1 site"/>
</dbReference>
<evidence type="ECO:0000256" key="5">
    <source>
        <dbReference type="ARBA" id="ARBA00038222"/>
    </source>
</evidence>
<feature type="domain" description="Ig-like" evidence="6">
    <location>
        <begin position="291"/>
        <end position="334"/>
    </location>
</feature>
<keyword evidence="2" id="KW-1015">Disulfide bond</keyword>
<dbReference type="InterPro" id="IPR007110">
    <property type="entry name" value="Ig-like_dom"/>
</dbReference>
<protein>
    <submittedName>
        <fullName evidence="7">Carcinoembryonic antigen-related cell adhesion molecule 1</fullName>
    </submittedName>
</protein>
<dbReference type="Proteomes" id="UP000001075">
    <property type="component" value="Unassembled WGS sequence"/>
</dbReference>
<evidence type="ECO:0000256" key="3">
    <source>
        <dbReference type="ARBA" id="ARBA00023180"/>
    </source>
</evidence>
<keyword evidence="3" id="KW-0325">Glycoprotein</keyword>
<dbReference type="AlphaFoldDB" id="G3HYZ3"/>
<feature type="domain" description="Ig-like" evidence="6">
    <location>
        <begin position="47"/>
        <end position="135"/>
    </location>
</feature>
<dbReference type="InterPro" id="IPR003598">
    <property type="entry name" value="Ig_sub2"/>
</dbReference>
<dbReference type="GO" id="GO:0009986">
    <property type="term" value="C:cell surface"/>
    <property type="evidence" value="ECO:0007669"/>
    <property type="project" value="TreeGrafter"/>
</dbReference>
<dbReference type="GO" id="GO:0007157">
    <property type="term" value="P:heterophilic cell-cell adhesion via plasma membrane cell adhesion molecules"/>
    <property type="evidence" value="ECO:0007669"/>
    <property type="project" value="TreeGrafter"/>
</dbReference>
<keyword evidence="4" id="KW-0393">Immunoglobulin domain</keyword>
<dbReference type="FunFam" id="2.60.40.10:FF:000244">
    <property type="entry name" value="carcinoembryonic antigen-related cell adhesion molecule 16"/>
    <property type="match status" value="2"/>
</dbReference>
<evidence type="ECO:0000259" key="6">
    <source>
        <dbReference type="PROSITE" id="PS50835"/>
    </source>
</evidence>
<dbReference type="SUPFAM" id="SSF48726">
    <property type="entry name" value="Immunoglobulin"/>
    <property type="match status" value="4"/>
</dbReference>
<accession>G3HYZ3</accession>
<dbReference type="Pfam" id="PF13895">
    <property type="entry name" value="Ig_2"/>
    <property type="match status" value="1"/>
</dbReference>
<dbReference type="SMART" id="SM00408">
    <property type="entry name" value="IGc2"/>
    <property type="match status" value="2"/>
</dbReference>
<keyword evidence="1" id="KW-0732">Signal</keyword>
<feature type="domain" description="Ig-like" evidence="6">
    <location>
        <begin position="139"/>
        <end position="227"/>
    </location>
</feature>
<dbReference type="PaxDb" id="10029-XP_007647197.1"/>
<dbReference type="STRING" id="10029.G3HYZ3"/>
<evidence type="ECO:0000313" key="7">
    <source>
        <dbReference type="EMBL" id="EGV99397.1"/>
    </source>
</evidence>
<dbReference type="InParanoid" id="G3HYZ3"/>
<reference evidence="8" key="1">
    <citation type="journal article" date="2011" name="Nat. Biotechnol.">
        <title>The genomic sequence of the Chinese hamster ovary (CHO)-K1 cell line.</title>
        <authorList>
            <person name="Xu X."/>
            <person name="Nagarajan H."/>
            <person name="Lewis N.E."/>
            <person name="Pan S."/>
            <person name="Cai Z."/>
            <person name="Liu X."/>
            <person name="Chen W."/>
            <person name="Xie M."/>
            <person name="Wang W."/>
            <person name="Hammond S."/>
            <person name="Andersen M.R."/>
            <person name="Neff N."/>
            <person name="Passarelli B."/>
            <person name="Koh W."/>
            <person name="Fan H.C."/>
            <person name="Wang J."/>
            <person name="Gui Y."/>
            <person name="Lee K.H."/>
            <person name="Betenbaugh M.J."/>
            <person name="Quake S.R."/>
            <person name="Famili I."/>
            <person name="Palsson B.O."/>
            <person name="Wang J."/>
        </authorList>
    </citation>
    <scope>NUCLEOTIDE SEQUENCE [LARGE SCALE GENOMIC DNA]</scope>
    <source>
        <strain evidence="8">CHO K1 cell line</strain>
    </source>
</reference>
<dbReference type="InterPro" id="IPR003599">
    <property type="entry name" value="Ig_sub"/>
</dbReference>
<dbReference type="InterPro" id="IPR013783">
    <property type="entry name" value="Ig-like_fold"/>
</dbReference>
<dbReference type="Gene3D" id="2.60.40.10">
    <property type="entry name" value="Immunoglobulins"/>
    <property type="match status" value="4"/>
</dbReference>
<evidence type="ECO:0000313" key="8">
    <source>
        <dbReference type="Proteomes" id="UP000001075"/>
    </source>
</evidence>
<dbReference type="InterPro" id="IPR052598">
    <property type="entry name" value="IgSF_CEA-related"/>
</dbReference>
<proteinExistence type="inferred from homology"/>